<accession>A0A927MU81</accession>
<dbReference type="Gene3D" id="1.50.10.10">
    <property type="match status" value="1"/>
</dbReference>
<dbReference type="Pfam" id="PF00723">
    <property type="entry name" value="Glyco_hydro_15"/>
    <property type="match status" value="1"/>
</dbReference>
<sequence length="630" mass="68399">MTTAIADYALVSDRHCAALVSRYGSVDWLCFPRFDSPATFARLLGQGAGHWTITPVGIFEAARRYVEGTMVLETTFRTATGTAVLTDALAVGRDSTGHQLGIGSPHLLIRRLACTEGIVPMEITFDPRPEYGLVTPILCPVDGGLASRGGADSLVLTSPIPLTPEAGGAYACPVLEAGAVASFALHWSTPARPPARTWTQAELDDQLAGTVAGWRSWSEPHQTYQGPFRELVLHSGRVLQALSYQPSGALIAAATTSLPERTGGERNWDYRHTWVRAASLAMGALRVAACPEEACDFFGFLATAAPSLGRDRVLRIVFGIGGEHDLTERPLDHLEGWRESRPVRVGNDACNQVQIDVYGDLLEAACRMSDQFGDLDDPTRRFLLTCADCAAERWRDSDHGIWETRGEARHFVYSKVMCWVALDRAIALADLLGAGVRVEWWRQVRDEIAQAVLRQGWNAEVGAFTQAFGSTELDASVLMIPILGFLPADDPRVLSTIDVIENELTDEHGLVYRYRAQAGVDGLPGAEGTFLPCTFWLAQALAMAGRPDRARYVFERAARHANDVGLFAEEVDPVSRELLGNFPHTFSHLGLVNAAQAIAEAECQVGAGAVPSPRSEPRTPRSARPAPHSP</sequence>
<evidence type="ECO:0000259" key="2">
    <source>
        <dbReference type="Pfam" id="PF00723"/>
    </source>
</evidence>
<dbReference type="PANTHER" id="PTHR31616:SF10">
    <property type="entry name" value="TREHALASE"/>
    <property type="match status" value="1"/>
</dbReference>
<reference evidence="4" key="1">
    <citation type="submission" date="2020-10" db="EMBL/GenBank/DDBJ databases">
        <title>Sequencing the genomes of 1000 actinobacteria strains.</title>
        <authorList>
            <person name="Klenk H.-P."/>
        </authorList>
    </citation>
    <scope>NUCLEOTIDE SEQUENCE</scope>
    <source>
        <strain evidence="4">DSM 45354</strain>
    </source>
</reference>
<dbReference type="PANTHER" id="PTHR31616">
    <property type="entry name" value="TREHALASE"/>
    <property type="match status" value="1"/>
</dbReference>
<dbReference type="InterPro" id="IPR012341">
    <property type="entry name" value="6hp_glycosidase-like_sf"/>
</dbReference>
<evidence type="ECO:0000313" key="5">
    <source>
        <dbReference type="Proteomes" id="UP000638648"/>
    </source>
</evidence>
<dbReference type="Pfam" id="PF19291">
    <property type="entry name" value="TREH_N"/>
    <property type="match status" value="1"/>
</dbReference>
<dbReference type="RefSeq" id="WP_192750809.1">
    <property type="nucleotide sequence ID" value="NZ_BAABJL010000109.1"/>
</dbReference>
<dbReference type="InterPro" id="IPR008928">
    <property type="entry name" value="6-hairpin_glycosidase_sf"/>
</dbReference>
<evidence type="ECO:0000313" key="4">
    <source>
        <dbReference type="EMBL" id="MBE1606729.1"/>
    </source>
</evidence>
<dbReference type="InterPro" id="IPR011613">
    <property type="entry name" value="GH15-like"/>
</dbReference>
<protein>
    <submittedName>
        <fullName evidence="4">GH15 family glucan-1,4-alpha-glucosidase</fullName>
    </submittedName>
</protein>
<dbReference type="SUPFAM" id="SSF48208">
    <property type="entry name" value="Six-hairpin glycosidases"/>
    <property type="match status" value="1"/>
</dbReference>
<dbReference type="InterPro" id="IPR045582">
    <property type="entry name" value="Trehalase-like_N"/>
</dbReference>
<dbReference type="Proteomes" id="UP000638648">
    <property type="component" value="Unassembled WGS sequence"/>
</dbReference>
<organism evidence="4 5">
    <name type="scientific">Actinopolymorpha pittospori</name>
    <dbReference type="NCBI Taxonomy" id="648752"/>
    <lineage>
        <taxon>Bacteria</taxon>
        <taxon>Bacillati</taxon>
        <taxon>Actinomycetota</taxon>
        <taxon>Actinomycetes</taxon>
        <taxon>Propionibacteriales</taxon>
        <taxon>Actinopolymorphaceae</taxon>
        <taxon>Actinopolymorpha</taxon>
    </lineage>
</organism>
<gene>
    <name evidence="4" type="ORF">HEB94_003577</name>
</gene>
<dbReference type="EMBL" id="JADBEM010000001">
    <property type="protein sequence ID" value="MBE1606729.1"/>
    <property type="molecule type" value="Genomic_DNA"/>
</dbReference>
<name>A0A927MU81_9ACTN</name>
<feature type="compositionally biased region" description="Low complexity" evidence="1">
    <location>
        <begin position="620"/>
        <end position="630"/>
    </location>
</feature>
<dbReference type="AlphaFoldDB" id="A0A927MU81"/>
<feature type="domain" description="Trehalase-like N-terminal" evidence="3">
    <location>
        <begin position="3"/>
        <end position="159"/>
    </location>
</feature>
<feature type="region of interest" description="Disordered" evidence="1">
    <location>
        <begin position="608"/>
        <end position="630"/>
    </location>
</feature>
<proteinExistence type="predicted"/>
<keyword evidence="5" id="KW-1185">Reference proteome</keyword>
<evidence type="ECO:0000256" key="1">
    <source>
        <dbReference type="SAM" id="MobiDB-lite"/>
    </source>
</evidence>
<comment type="caution">
    <text evidence="4">The sequence shown here is derived from an EMBL/GenBank/DDBJ whole genome shotgun (WGS) entry which is preliminary data.</text>
</comment>
<dbReference type="GO" id="GO:0015927">
    <property type="term" value="F:trehalase activity"/>
    <property type="evidence" value="ECO:0007669"/>
    <property type="project" value="TreeGrafter"/>
</dbReference>
<feature type="domain" description="GH15-like" evidence="2">
    <location>
        <begin position="227"/>
        <end position="595"/>
    </location>
</feature>
<evidence type="ECO:0000259" key="3">
    <source>
        <dbReference type="Pfam" id="PF19291"/>
    </source>
</evidence>
<dbReference type="GO" id="GO:0005993">
    <property type="term" value="P:trehalose catabolic process"/>
    <property type="evidence" value="ECO:0007669"/>
    <property type="project" value="TreeGrafter"/>
</dbReference>